<gene>
    <name evidence="2" type="ordered locus">YG5714_1772</name>
</gene>
<feature type="region of interest" description="Disordered" evidence="1">
    <location>
        <begin position="74"/>
        <end position="95"/>
    </location>
</feature>
<dbReference type="Gene3D" id="1.10.10.1470">
    <property type="entry name" value="F-112 protein-like"/>
    <property type="match status" value="1"/>
</dbReference>
<dbReference type="SUPFAM" id="SSF46785">
    <property type="entry name" value="Winged helix' DNA-binding domain"/>
    <property type="match status" value="1"/>
</dbReference>
<dbReference type="KEGG" id="siy:YG5714_1772"/>
<dbReference type="HOGENOM" id="CLU_2366351_0_0_2"/>
<name>C3N734_SACI7</name>
<dbReference type="InterPro" id="IPR018601">
    <property type="entry name" value="SSV1_F112-like"/>
</dbReference>
<proteinExistence type="predicted"/>
<dbReference type="EMBL" id="CP001403">
    <property type="protein sequence ID" value="ACP46028.1"/>
    <property type="molecule type" value="Genomic_DNA"/>
</dbReference>
<dbReference type="InterPro" id="IPR044877">
    <property type="entry name" value="F-112-like_sf"/>
</dbReference>
<evidence type="ECO:0000313" key="2">
    <source>
        <dbReference type="EMBL" id="ACP46028.1"/>
    </source>
</evidence>
<dbReference type="Pfam" id="PF09645">
    <property type="entry name" value="F-112"/>
    <property type="match status" value="1"/>
</dbReference>
<accession>C3N734</accession>
<evidence type="ECO:0000313" key="3">
    <source>
        <dbReference type="Proteomes" id="UP000002308"/>
    </source>
</evidence>
<organism evidence="2 3">
    <name type="scientific">Saccharolobus islandicus (strain Y.G.57.14 / Yellowstone #1)</name>
    <name type="common">Sulfolobus islandicus</name>
    <dbReference type="NCBI Taxonomy" id="439386"/>
    <lineage>
        <taxon>Archaea</taxon>
        <taxon>Thermoproteota</taxon>
        <taxon>Thermoprotei</taxon>
        <taxon>Sulfolobales</taxon>
        <taxon>Sulfolobaceae</taxon>
        <taxon>Saccharolobus</taxon>
    </lineage>
</organism>
<sequence>MPNSYQMAEIMYKILQQKKEISLEDILAQFEISASTAYNVQRTLRMICEKHPDECEVQTKNRRTIFKWIKNEETTEEGQEEQEIEKILNAQPAEK</sequence>
<protein>
    <recommendedName>
        <fullName evidence="4">Helix-turn-helix type 11 domain-containing protein</fullName>
    </recommendedName>
</protein>
<dbReference type="InterPro" id="IPR036390">
    <property type="entry name" value="WH_DNA-bd_sf"/>
</dbReference>
<evidence type="ECO:0000256" key="1">
    <source>
        <dbReference type="SAM" id="MobiDB-lite"/>
    </source>
</evidence>
<feature type="compositionally biased region" description="Acidic residues" evidence="1">
    <location>
        <begin position="74"/>
        <end position="83"/>
    </location>
</feature>
<reference evidence="2 3" key="1">
    <citation type="journal article" date="2009" name="Proc. Natl. Acad. Sci. U.S.A.">
        <title>Biogeography of the Sulfolobus islandicus pan-genome.</title>
        <authorList>
            <person name="Reno M.L."/>
            <person name="Held N.L."/>
            <person name="Fields C.J."/>
            <person name="Burke P.V."/>
            <person name="Whitaker R.J."/>
        </authorList>
    </citation>
    <scope>NUCLEOTIDE SEQUENCE [LARGE SCALE GENOMIC DNA]</scope>
    <source>
        <strain evidence="3">Y.G.57.14 / Yellowstone #1</strain>
    </source>
</reference>
<evidence type="ECO:0008006" key="4">
    <source>
        <dbReference type="Google" id="ProtNLM"/>
    </source>
</evidence>
<dbReference type="AlphaFoldDB" id="C3N734"/>
<dbReference type="Proteomes" id="UP000002308">
    <property type="component" value="Chromosome"/>
</dbReference>